<reference evidence="1 2" key="1">
    <citation type="journal article" date="2015" name="Genome Announc.">
        <title>Virulence Factor Genes Detected in the Complete Genome Sequence of Corynebacterium uterequi DSM 45634, Isolated from the Uterus of a Maiden Mare.</title>
        <authorList>
            <person name="Ruckert C."/>
            <person name="Kriete M."/>
            <person name="Jaenicke S."/>
            <person name="Winkler A."/>
            <person name="Tauch A."/>
        </authorList>
    </citation>
    <scope>NUCLEOTIDE SEQUENCE [LARGE SCALE GENOMIC DNA]</scope>
    <source>
        <strain evidence="1 2">DSM 45634</strain>
    </source>
</reference>
<dbReference type="Gene3D" id="3.90.1200.10">
    <property type="match status" value="1"/>
</dbReference>
<dbReference type="EMBL" id="CP011546">
    <property type="protein sequence ID" value="AKK11214.1"/>
    <property type="molecule type" value="Genomic_DNA"/>
</dbReference>
<dbReference type="PATRIC" id="fig|1072256.5.peg.1208"/>
<proteinExistence type="predicted"/>
<dbReference type="Proteomes" id="UP000035548">
    <property type="component" value="Chromosome"/>
</dbReference>
<dbReference type="GO" id="GO:0016740">
    <property type="term" value="F:transferase activity"/>
    <property type="evidence" value="ECO:0007669"/>
    <property type="project" value="UniProtKB-KW"/>
</dbReference>
<protein>
    <submittedName>
        <fullName evidence="1">Phosphotransferase family protein</fullName>
    </submittedName>
</protein>
<dbReference type="AlphaFoldDB" id="A0A0G3HD51"/>
<dbReference type="OrthoDB" id="144109at2"/>
<name>A0A0G3HD51_9CORY</name>
<evidence type="ECO:0000313" key="1">
    <source>
        <dbReference type="EMBL" id="AKK11214.1"/>
    </source>
</evidence>
<dbReference type="RefSeq" id="WP_047259667.1">
    <property type="nucleotide sequence ID" value="NZ_CP011546.1"/>
</dbReference>
<keyword evidence="1" id="KW-0808">Transferase</keyword>
<sequence>MPSSSEIIAKAERLLRHRFGGVQRLSEPERLSGSGSAEVFRIRVANQPLFPHRSVILKYVPETGDILDDATLCREVAAYQFTTSLAPQHQPGPTLLAHDITDRLIVLTDVGDGDTLASLLSRPDPTARRQIVRDLGVALGRMHAATAGREEHFRVLLSRMLTAHPEAEAAYDLRDRSLVPAIDLGTDILQRSGVAVPAAVHTLADRAVRKLSSTRARAFTPFDLSPDNIIATQRVKFLDYKWADFRDVTFDLACVIGGFPQYLGTQPLTDEETDVFLRSWVNEVRTVWPTATRADYLHSNILAALVGWACSSVALMHYGSLAGALTALDTAALDAGDDDQDAGEPSELLLPAADKEFSAEQRMMRLDLYETFSALARFAALGTEPGDGCVAEFARIVSARLAQDPEA</sequence>
<keyword evidence="2" id="KW-1185">Reference proteome</keyword>
<dbReference type="KEGG" id="cut:CUTER_06090"/>
<dbReference type="STRING" id="1072256.CUTER_06090"/>
<dbReference type="InterPro" id="IPR011009">
    <property type="entry name" value="Kinase-like_dom_sf"/>
</dbReference>
<organism evidence="1 2">
    <name type="scientific">Corynebacterium uterequi</name>
    <dbReference type="NCBI Taxonomy" id="1072256"/>
    <lineage>
        <taxon>Bacteria</taxon>
        <taxon>Bacillati</taxon>
        <taxon>Actinomycetota</taxon>
        <taxon>Actinomycetes</taxon>
        <taxon>Mycobacteriales</taxon>
        <taxon>Corynebacteriaceae</taxon>
        <taxon>Corynebacterium</taxon>
    </lineage>
</organism>
<gene>
    <name evidence="1" type="ORF">CUTER_06090</name>
</gene>
<dbReference type="SUPFAM" id="SSF56112">
    <property type="entry name" value="Protein kinase-like (PK-like)"/>
    <property type="match status" value="1"/>
</dbReference>
<reference evidence="2" key="2">
    <citation type="submission" date="2015-05" db="EMBL/GenBank/DDBJ databases">
        <title>Complete genome sequence of Corynebacterium uterequi DSM 45634, isolated from the uterus of a maiden mare.</title>
        <authorList>
            <person name="Ruckert C."/>
            <person name="Albersmeier A."/>
            <person name="Winkler A."/>
            <person name="Tauch A."/>
        </authorList>
    </citation>
    <scope>NUCLEOTIDE SEQUENCE [LARGE SCALE GENOMIC DNA]</scope>
    <source>
        <strain evidence="2">DSM 45634</strain>
    </source>
</reference>
<accession>A0A0G3HD51</accession>
<evidence type="ECO:0000313" key="2">
    <source>
        <dbReference type="Proteomes" id="UP000035548"/>
    </source>
</evidence>